<dbReference type="PANTHER" id="PTHR30349:SF81">
    <property type="entry name" value="TYROSINE RECOMBINASE XERC"/>
    <property type="match status" value="1"/>
</dbReference>
<dbReference type="InterPro" id="IPR050090">
    <property type="entry name" value="Tyrosine_recombinase_XerCD"/>
</dbReference>
<name>A0A370MUY3_9BURK</name>
<protein>
    <submittedName>
        <fullName evidence="8">Integrase</fullName>
    </submittedName>
</protein>
<comment type="caution">
    <text evidence="8">The sequence shown here is derived from an EMBL/GenBank/DDBJ whole genome shotgun (WGS) entry which is preliminary data.</text>
</comment>
<proteinExistence type="predicted"/>
<dbReference type="Gene3D" id="1.10.443.10">
    <property type="entry name" value="Intergrase catalytic core"/>
    <property type="match status" value="1"/>
</dbReference>
<dbReference type="InterPro" id="IPR011010">
    <property type="entry name" value="DNA_brk_join_enz"/>
</dbReference>
<evidence type="ECO:0000256" key="3">
    <source>
        <dbReference type="ARBA" id="ARBA00023125"/>
    </source>
</evidence>
<evidence type="ECO:0000259" key="7">
    <source>
        <dbReference type="PROSITE" id="PS51900"/>
    </source>
</evidence>
<keyword evidence="1" id="KW-0159">Chromosome partition</keyword>
<dbReference type="InterPro" id="IPR002104">
    <property type="entry name" value="Integrase_catalytic"/>
</dbReference>
<dbReference type="SUPFAM" id="SSF47823">
    <property type="entry name" value="lambda integrase-like, N-terminal domain"/>
    <property type="match status" value="1"/>
</dbReference>
<dbReference type="InterPro" id="IPR044068">
    <property type="entry name" value="CB"/>
</dbReference>
<gene>
    <name evidence="8" type="ORF">DLM46_38830</name>
</gene>
<dbReference type="Pfam" id="PF02899">
    <property type="entry name" value="Phage_int_SAM_1"/>
    <property type="match status" value="1"/>
</dbReference>
<dbReference type="SUPFAM" id="SSF56349">
    <property type="entry name" value="DNA breaking-rejoining enzymes"/>
    <property type="match status" value="1"/>
</dbReference>
<dbReference type="Gene3D" id="1.10.150.130">
    <property type="match status" value="1"/>
</dbReference>
<evidence type="ECO:0000256" key="5">
    <source>
        <dbReference type="PROSITE-ProRule" id="PRU01248"/>
    </source>
</evidence>
<dbReference type="OrthoDB" id="5415821at2"/>
<dbReference type="PANTHER" id="PTHR30349">
    <property type="entry name" value="PHAGE INTEGRASE-RELATED"/>
    <property type="match status" value="1"/>
</dbReference>
<evidence type="ECO:0000256" key="4">
    <source>
        <dbReference type="ARBA" id="ARBA00023172"/>
    </source>
</evidence>
<dbReference type="EMBL" id="QHKS01000092">
    <property type="protein sequence ID" value="RDJ97165.1"/>
    <property type="molecule type" value="Genomic_DNA"/>
</dbReference>
<accession>A0A370MUY3</accession>
<keyword evidence="3 5" id="KW-0238">DNA-binding</keyword>
<organism evidence="8 9">
    <name type="scientific">Paraburkholderia lacunae</name>
    <dbReference type="NCBI Taxonomy" id="2211104"/>
    <lineage>
        <taxon>Bacteria</taxon>
        <taxon>Pseudomonadati</taxon>
        <taxon>Pseudomonadota</taxon>
        <taxon>Betaproteobacteria</taxon>
        <taxon>Burkholderiales</taxon>
        <taxon>Burkholderiaceae</taxon>
        <taxon>Paraburkholderia</taxon>
    </lineage>
</organism>
<dbReference type="GO" id="GO:0006310">
    <property type="term" value="P:DNA recombination"/>
    <property type="evidence" value="ECO:0007669"/>
    <property type="project" value="UniProtKB-KW"/>
</dbReference>
<dbReference type="GO" id="GO:0007059">
    <property type="term" value="P:chromosome segregation"/>
    <property type="evidence" value="ECO:0007669"/>
    <property type="project" value="UniProtKB-KW"/>
</dbReference>
<dbReference type="Pfam" id="PF00589">
    <property type="entry name" value="Phage_integrase"/>
    <property type="match status" value="1"/>
</dbReference>
<dbReference type="InterPro" id="IPR004107">
    <property type="entry name" value="Integrase_SAM-like_N"/>
</dbReference>
<dbReference type="PROSITE" id="PS51900">
    <property type="entry name" value="CB"/>
    <property type="match status" value="1"/>
</dbReference>
<dbReference type="InterPro" id="IPR010998">
    <property type="entry name" value="Integrase_recombinase_N"/>
</dbReference>
<feature type="domain" description="Tyr recombinase" evidence="6">
    <location>
        <begin position="122"/>
        <end position="307"/>
    </location>
</feature>
<dbReference type="AlphaFoldDB" id="A0A370MUY3"/>
<evidence type="ECO:0000256" key="1">
    <source>
        <dbReference type="ARBA" id="ARBA00022829"/>
    </source>
</evidence>
<feature type="domain" description="Core-binding (CB)" evidence="7">
    <location>
        <begin position="5"/>
        <end position="98"/>
    </location>
</feature>
<reference evidence="9" key="1">
    <citation type="submission" date="2018-05" db="EMBL/GenBank/DDBJ databases">
        <authorList>
            <person name="Feng T."/>
        </authorList>
    </citation>
    <scope>NUCLEOTIDE SEQUENCE [LARGE SCALE GENOMIC DNA]</scope>
    <source>
        <strain evidence="9">S27</strain>
    </source>
</reference>
<dbReference type="GO" id="GO:0015074">
    <property type="term" value="P:DNA integration"/>
    <property type="evidence" value="ECO:0007669"/>
    <property type="project" value="UniProtKB-KW"/>
</dbReference>
<dbReference type="PROSITE" id="PS51898">
    <property type="entry name" value="TYR_RECOMBINASE"/>
    <property type="match status" value="1"/>
</dbReference>
<dbReference type="GO" id="GO:0003677">
    <property type="term" value="F:DNA binding"/>
    <property type="evidence" value="ECO:0007669"/>
    <property type="project" value="UniProtKB-UniRule"/>
</dbReference>
<dbReference type="Proteomes" id="UP000254875">
    <property type="component" value="Unassembled WGS sequence"/>
</dbReference>
<sequence>MKTTTMIGPLLQGFFVEHLLAHKHVSPQTVSSYRDTFRMLLQFVRDRTHTEPSSLRVAALDAPTILSFLDHLEFARHNSARSRNVRLAAIRSFFRWVALCDPELAGLATRILAIPTKRTDRRLVQSLSRAEVDAVLAAPDRSQWRGRRDHALLLTLYNTGARVSEITALQQAQVQFGSSSVINLKGKGRKERSIPLWSNTAQILKAWFHELEGTHTSIAFPSYRGRQLSRNGVDYILQQAISRASSHCPSLTGKQISPHVVRHTTAAHLLQAGIDISIIALWLGHESIETTHIYIDADLATKERALEKLAPTDATSLRFKPADSVLAFLQQL</sequence>
<keyword evidence="9" id="KW-1185">Reference proteome</keyword>
<evidence type="ECO:0000313" key="8">
    <source>
        <dbReference type="EMBL" id="RDJ97165.1"/>
    </source>
</evidence>
<dbReference type="InterPro" id="IPR013762">
    <property type="entry name" value="Integrase-like_cat_sf"/>
</dbReference>
<evidence type="ECO:0000256" key="2">
    <source>
        <dbReference type="ARBA" id="ARBA00022908"/>
    </source>
</evidence>
<keyword evidence="4" id="KW-0233">DNA recombination</keyword>
<evidence type="ECO:0000259" key="6">
    <source>
        <dbReference type="PROSITE" id="PS51898"/>
    </source>
</evidence>
<evidence type="ECO:0000313" key="9">
    <source>
        <dbReference type="Proteomes" id="UP000254875"/>
    </source>
</evidence>
<dbReference type="RefSeq" id="WP_115110410.1">
    <property type="nucleotide sequence ID" value="NZ_QHKS01000092.1"/>
</dbReference>
<keyword evidence="2" id="KW-0229">DNA integration</keyword>